<keyword evidence="2" id="KW-0812">Transmembrane</keyword>
<feature type="transmembrane region" description="Helical" evidence="2">
    <location>
        <begin position="48"/>
        <end position="70"/>
    </location>
</feature>
<protein>
    <submittedName>
        <fullName evidence="4">PepSY domain-containing protein</fullName>
    </submittedName>
</protein>
<reference evidence="4" key="1">
    <citation type="submission" date="2024-06" db="EMBL/GenBank/DDBJ databases">
        <title>Complete genome sequence of the cellulolytic actinobacterium, Cellulosimicrobium ES-005.</title>
        <authorList>
            <person name="Matthews C.T."/>
            <person name="Underwood K.D."/>
            <person name="Ghanchi K.M."/>
            <person name="Fields S.D."/>
            <person name="Gardner S.G."/>
        </authorList>
    </citation>
    <scope>NUCLEOTIDE SEQUENCE</scope>
    <source>
        <strain evidence="4">ES-005</strain>
    </source>
</reference>
<gene>
    <name evidence="4" type="ORF">ABRQ22_15485</name>
</gene>
<feature type="region of interest" description="Disordered" evidence="1">
    <location>
        <begin position="282"/>
        <end position="306"/>
    </location>
</feature>
<organism evidence="4">
    <name type="scientific">Cellulosimicrobium sp. ES-005</name>
    <dbReference type="NCBI Taxonomy" id="3163031"/>
    <lineage>
        <taxon>Bacteria</taxon>
        <taxon>Bacillati</taxon>
        <taxon>Actinomycetota</taxon>
        <taxon>Actinomycetes</taxon>
        <taxon>Micrococcales</taxon>
        <taxon>Promicromonosporaceae</taxon>
        <taxon>Cellulosimicrobium</taxon>
    </lineage>
</organism>
<dbReference type="RefSeq" id="WP_353707373.1">
    <property type="nucleotide sequence ID" value="NZ_CP159290.1"/>
</dbReference>
<accession>A0AAU8G042</accession>
<feature type="domain" description="PepSY" evidence="3">
    <location>
        <begin position="96"/>
        <end position="154"/>
    </location>
</feature>
<sequence>MTSVTPRTSEEAPTRPPTEPAPESTGPDLPPPARPGLWESVRPLLHRLHFYAGILVGPFLLVAATTGLLYTATPTLEPIVHRHELFVDEVGTTTYALDQQLAAAREAHPEGTVTQVRPPATADGTTRVVLAVDDVPEGYTRTVFVDPYTLEVRGALATYGEWLPVRAWVDDLHRNLHLGEAGRWYSELAASWLWVVALGGLAMWIARVARTRKARRLVVPEVRAKSARKRVLSWHGTVGTVIVLGLLGLSATGLTWSANAGANIGELRTALSWGTPTVDTTLPGATPPAAAADEHAHHHGGGAGPASDDVLTAGVGINGVLAVARAEGLRENPLQVTPPAEDGQAWVVKENKRSWPSQQDAIAVDGATGEVVDRIDFDDQPAAAKLTRWGIDAHMGLLFGIWNQIALAAVAIGLITLIILGYRMWWQRRPTRSTSRRPGPPIPRGALRRAPLWLAVTVLVIAAAVGWFIPYFGIPLAVFLLVDLLLAARARRVTKVPA</sequence>
<dbReference type="PANTHER" id="PTHR34219">
    <property type="entry name" value="IRON-REGULATED INNER MEMBRANE PROTEIN-RELATED"/>
    <property type="match status" value="1"/>
</dbReference>
<dbReference type="InterPro" id="IPR005625">
    <property type="entry name" value="PepSY-ass_TM"/>
</dbReference>
<feature type="transmembrane region" description="Helical" evidence="2">
    <location>
        <begin position="405"/>
        <end position="425"/>
    </location>
</feature>
<dbReference type="Pfam" id="PF03413">
    <property type="entry name" value="PepSY"/>
    <property type="match status" value="1"/>
</dbReference>
<dbReference type="Pfam" id="PF03929">
    <property type="entry name" value="PepSY_TM"/>
    <property type="match status" value="1"/>
</dbReference>
<evidence type="ECO:0000256" key="1">
    <source>
        <dbReference type="SAM" id="MobiDB-lite"/>
    </source>
</evidence>
<dbReference type="PANTHER" id="PTHR34219:SF1">
    <property type="entry name" value="PEPSY DOMAIN-CONTAINING PROTEIN"/>
    <property type="match status" value="1"/>
</dbReference>
<proteinExistence type="predicted"/>
<dbReference type="EMBL" id="CP159290">
    <property type="protein sequence ID" value="XCH28985.1"/>
    <property type="molecule type" value="Genomic_DNA"/>
</dbReference>
<dbReference type="InterPro" id="IPR025711">
    <property type="entry name" value="PepSY"/>
</dbReference>
<feature type="transmembrane region" description="Helical" evidence="2">
    <location>
        <begin position="192"/>
        <end position="210"/>
    </location>
</feature>
<name>A0AAU8G042_9MICO</name>
<evidence type="ECO:0000256" key="2">
    <source>
        <dbReference type="SAM" id="Phobius"/>
    </source>
</evidence>
<feature type="transmembrane region" description="Helical" evidence="2">
    <location>
        <begin position="446"/>
        <end position="465"/>
    </location>
</feature>
<evidence type="ECO:0000259" key="3">
    <source>
        <dbReference type="Pfam" id="PF03413"/>
    </source>
</evidence>
<keyword evidence="2" id="KW-0472">Membrane</keyword>
<keyword evidence="2" id="KW-1133">Transmembrane helix</keyword>
<feature type="transmembrane region" description="Helical" evidence="2">
    <location>
        <begin position="231"/>
        <end position="251"/>
    </location>
</feature>
<dbReference type="AlphaFoldDB" id="A0AAU8G042"/>
<evidence type="ECO:0000313" key="4">
    <source>
        <dbReference type="EMBL" id="XCH28985.1"/>
    </source>
</evidence>
<feature type="region of interest" description="Disordered" evidence="1">
    <location>
        <begin position="1"/>
        <end position="35"/>
    </location>
</feature>